<dbReference type="Proteomes" id="UP001499924">
    <property type="component" value="Unassembled WGS sequence"/>
</dbReference>
<comment type="caution">
    <text evidence="4">The sequence shown here is derived from an EMBL/GenBank/DDBJ whole genome shotgun (WGS) entry which is preliminary data.</text>
</comment>
<dbReference type="Pfam" id="PF00108">
    <property type="entry name" value="Thiolase_N"/>
    <property type="match status" value="1"/>
</dbReference>
<dbReference type="RefSeq" id="WP_344688330.1">
    <property type="nucleotide sequence ID" value="NZ_BAAAVV010000003.1"/>
</dbReference>
<evidence type="ECO:0000313" key="4">
    <source>
        <dbReference type="EMBL" id="GAA3165095.1"/>
    </source>
</evidence>
<dbReference type="PANTHER" id="PTHR42870:SF1">
    <property type="entry name" value="NON-SPECIFIC LIPID-TRANSFER PROTEIN-LIKE 2"/>
    <property type="match status" value="1"/>
</dbReference>
<accession>A0ABP6P209</accession>
<dbReference type="InterPro" id="IPR002155">
    <property type="entry name" value="Thiolase"/>
</dbReference>
<feature type="region of interest" description="Disordered" evidence="1">
    <location>
        <begin position="332"/>
        <end position="357"/>
    </location>
</feature>
<proteinExistence type="predicted"/>
<feature type="domain" description="Thiolase N-terminal" evidence="2">
    <location>
        <begin position="15"/>
        <end position="216"/>
    </location>
</feature>
<feature type="domain" description="Thiolase C-terminal" evidence="3">
    <location>
        <begin position="291"/>
        <end position="409"/>
    </location>
</feature>
<organism evidence="4 5">
    <name type="scientific">Blastococcus jejuensis</name>
    <dbReference type="NCBI Taxonomy" id="351224"/>
    <lineage>
        <taxon>Bacteria</taxon>
        <taxon>Bacillati</taxon>
        <taxon>Actinomycetota</taxon>
        <taxon>Actinomycetes</taxon>
        <taxon>Geodermatophilales</taxon>
        <taxon>Geodermatophilaceae</taxon>
        <taxon>Blastococcus</taxon>
    </lineage>
</organism>
<keyword evidence="5" id="KW-1185">Reference proteome</keyword>
<dbReference type="EMBL" id="BAAAVV010000003">
    <property type="protein sequence ID" value="GAA3165095.1"/>
    <property type="molecule type" value="Genomic_DNA"/>
</dbReference>
<dbReference type="Pfam" id="PF22691">
    <property type="entry name" value="Thiolase_C_1"/>
    <property type="match status" value="1"/>
</dbReference>
<sequence>MSFPASAPGSPEAYVLGVGMTPFGRHLDRSLADLATGAVREALSDACVGYEAVQAVIVGNAVQGAMDGQHGIRGQLMLRDLPLGTVPVVNVENACASASSALHLAVAYVGSGMADVVLAVGAEKMVSLDRQRSLDAFSGSWDESGREETLAGLAAFGRATPVPAGVEELAARSVFMDIYAAFARQHMALWGSTVEQFAAVSAKNHDHSVHNPRAQYRRPFTVEEVLAGRTIAWPLTLPMCSPVSDGAAAALICSPAAADRLGRGRAVRIRASVLGHGGGWTGAEPDEHVSARTAQRLWATAGVGPEDVDVAEVHDATAVGEVQQIEHLGLVPRGDGGPAAERGETRIGGRIPVNPSGGLESRGHPIGATGLAQVHELVTQLRGEAGPRQVEGARLAVAENGGGLIGLEEAAVAMTVLEAPARR</sequence>
<dbReference type="PIRSF" id="PIRSF000429">
    <property type="entry name" value="Ac-CoA_Ac_transf"/>
    <property type="match status" value="1"/>
</dbReference>
<protein>
    <submittedName>
        <fullName evidence="4">Thiolase family protein</fullName>
    </submittedName>
</protein>
<evidence type="ECO:0000259" key="3">
    <source>
        <dbReference type="Pfam" id="PF22691"/>
    </source>
</evidence>
<evidence type="ECO:0000256" key="1">
    <source>
        <dbReference type="SAM" id="MobiDB-lite"/>
    </source>
</evidence>
<dbReference type="InterPro" id="IPR016039">
    <property type="entry name" value="Thiolase-like"/>
</dbReference>
<gene>
    <name evidence="4" type="ORF">GCM10010531_16930</name>
</gene>
<evidence type="ECO:0000259" key="2">
    <source>
        <dbReference type="Pfam" id="PF00108"/>
    </source>
</evidence>
<dbReference type="InterPro" id="IPR020616">
    <property type="entry name" value="Thiolase_N"/>
</dbReference>
<name>A0ABP6P209_9ACTN</name>
<dbReference type="InterPro" id="IPR055140">
    <property type="entry name" value="Thiolase_C_2"/>
</dbReference>
<dbReference type="SUPFAM" id="SSF53901">
    <property type="entry name" value="Thiolase-like"/>
    <property type="match status" value="2"/>
</dbReference>
<evidence type="ECO:0000313" key="5">
    <source>
        <dbReference type="Proteomes" id="UP001499924"/>
    </source>
</evidence>
<reference evidence="5" key="1">
    <citation type="journal article" date="2019" name="Int. J. Syst. Evol. Microbiol.">
        <title>The Global Catalogue of Microorganisms (GCM) 10K type strain sequencing project: providing services to taxonomists for standard genome sequencing and annotation.</title>
        <authorList>
            <consortium name="The Broad Institute Genomics Platform"/>
            <consortium name="The Broad Institute Genome Sequencing Center for Infectious Disease"/>
            <person name="Wu L."/>
            <person name="Ma J."/>
        </authorList>
    </citation>
    <scope>NUCLEOTIDE SEQUENCE [LARGE SCALE GENOMIC DNA]</scope>
    <source>
        <strain evidence="5">JCM 15614</strain>
    </source>
</reference>
<dbReference type="PANTHER" id="PTHR42870">
    <property type="entry name" value="ACETYL-COA C-ACETYLTRANSFERASE"/>
    <property type="match status" value="1"/>
</dbReference>
<dbReference type="Gene3D" id="3.40.47.10">
    <property type="match status" value="1"/>
</dbReference>
<dbReference type="CDD" id="cd00829">
    <property type="entry name" value="SCP-x_thiolase"/>
    <property type="match status" value="1"/>
</dbReference>